<gene>
    <name evidence="1" type="ORF">EVAR_44379_1</name>
</gene>
<evidence type="ECO:0008006" key="3">
    <source>
        <dbReference type="Google" id="ProtNLM"/>
    </source>
</evidence>
<dbReference type="AlphaFoldDB" id="A0A4C1X9V3"/>
<name>A0A4C1X9V3_EUMVA</name>
<dbReference type="Gene3D" id="3.30.420.10">
    <property type="entry name" value="Ribonuclease H-like superfamily/Ribonuclease H"/>
    <property type="match status" value="1"/>
</dbReference>
<dbReference type="InterPro" id="IPR036397">
    <property type="entry name" value="RNaseH_sf"/>
</dbReference>
<accession>A0A4C1X9V3</accession>
<dbReference type="GO" id="GO:0003676">
    <property type="term" value="F:nucleic acid binding"/>
    <property type="evidence" value="ECO:0007669"/>
    <property type="project" value="InterPro"/>
</dbReference>
<reference evidence="1 2" key="1">
    <citation type="journal article" date="2019" name="Commun. Biol.">
        <title>The bagworm genome reveals a unique fibroin gene that provides high tensile strength.</title>
        <authorList>
            <person name="Kono N."/>
            <person name="Nakamura H."/>
            <person name="Ohtoshi R."/>
            <person name="Tomita M."/>
            <person name="Numata K."/>
            <person name="Arakawa K."/>
        </authorList>
    </citation>
    <scope>NUCLEOTIDE SEQUENCE [LARGE SCALE GENOMIC DNA]</scope>
</reference>
<proteinExistence type="predicted"/>
<sequence length="144" mass="16749">MLRELDVRHRAVNQYAEWTSSKTGLMRDEFTVLEFAIGICSEGQYTITRALYTQHCLPEVFQALRIRGLMLHHENAFSHTAAFTVNFLKENNIAVLEHPLYSPDFAMRDFWLLGRFTSGKEIFTAVTENLGFISVKDWRDAFRL</sequence>
<comment type="caution">
    <text evidence="1">The sequence shown here is derived from an EMBL/GenBank/DDBJ whole genome shotgun (WGS) entry which is preliminary data.</text>
</comment>
<evidence type="ECO:0000313" key="1">
    <source>
        <dbReference type="EMBL" id="GBP59139.1"/>
    </source>
</evidence>
<organism evidence="1 2">
    <name type="scientific">Eumeta variegata</name>
    <name type="common">Bagworm moth</name>
    <name type="synonym">Eumeta japonica</name>
    <dbReference type="NCBI Taxonomy" id="151549"/>
    <lineage>
        <taxon>Eukaryota</taxon>
        <taxon>Metazoa</taxon>
        <taxon>Ecdysozoa</taxon>
        <taxon>Arthropoda</taxon>
        <taxon>Hexapoda</taxon>
        <taxon>Insecta</taxon>
        <taxon>Pterygota</taxon>
        <taxon>Neoptera</taxon>
        <taxon>Endopterygota</taxon>
        <taxon>Lepidoptera</taxon>
        <taxon>Glossata</taxon>
        <taxon>Ditrysia</taxon>
        <taxon>Tineoidea</taxon>
        <taxon>Psychidae</taxon>
        <taxon>Oiketicinae</taxon>
        <taxon>Eumeta</taxon>
    </lineage>
</organism>
<dbReference type="Proteomes" id="UP000299102">
    <property type="component" value="Unassembled WGS sequence"/>
</dbReference>
<dbReference type="EMBL" id="BGZK01000753">
    <property type="protein sequence ID" value="GBP59139.1"/>
    <property type="molecule type" value="Genomic_DNA"/>
</dbReference>
<evidence type="ECO:0000313" key="2">
    <source>
        <dbReference type="Proteomes" id="UP000299102"/>
    </source>
</evidence>
<keyword evidence="2" id="KW-1185">Reference proteome</keyword>
<protein>
    <recommendedName>
        <fullName evidence="3">Histone-lysine N-methyltransferase SETMAR</fullName>
    </recommendedName>
</protein>
<dbReference type="OrthoDB" id="6717358at2759"/>